<name>A0A8J3IP87_9CHLR</name>
<feature type="transmembrane region" description="Helical" evidence="1">
    <location>
        <begin position="7"/>
        <end position="29"/>
    </location>
</feature>
<dbReference type="RefSeq" id="WP_220206678.1">
    <property type="nucleotide sequence ID" value="NZ_BNJK01000001.1"/>
</dbReference>
<gene>
    <name evidence="2" type="ORF">KSF_060760</name>
</gene>
<keyword evidence="3" id="KW-1185">Reference proteome</keyword>
<dbReference type="EMBL" id="BNJK01000001">
    <property type="protein sequence ID" value="GHO96028.1"/>
    <property type="molecule type" value="Genomic_DNA"/>
</dbReference>
<dbReference type="SUPFAM" id="SSF51445">
    <property type="entry name" value="(Trans)glycosidases"/>
    <property type="match status" value="1"/>
</dbReference>
<evidence type="ECO:0000313" key="2">
    <source>
        <dbReference type="EMBL" id="GHO96028.1"/>
    </source>
</evidence>
<reference evidence="2" key="1">
    <citation type="submission" date="2020-10" db="EMBL/GenBank/DDBJ databases">
        <title>Taxonomic study of unclassified bacteria belonging to the class Ktedonobacteria.</title>
        <authorList>
            <person name="Yabe S."/>
            <person name="Wang C.M."/>
            <person name="Zheng Y."/>
            <person name="Sakai Y."/>
            <person name="Cavaletti L."/>
            <person name="Monciardini P."/>
            <person name="Donadio S."/>
        </authorList>
    </citation>
    <scope>NUCLEOTIDE SEQUENCE</scope>
    <source>
        <strain evidence="2">ID150040</strain>
    </source>
</reference>
<organism evidence="2 3">
    <name type="scientific">Reticulibacter mediterranei</name>
    <dbReference type="NCBI Taxonomy" id="2778369"/>
    <lineage>
        <taxon>Bacteria</taxon>
        <taxon>Bacillati</taxon>
        <taxon>Chloroflexota</taxon>
        <taxon>Ktedonobacteria</taxon>
        <taxon>Ktedonobacterales</taxon>
        <taxon>Reticulibacteraceae</taxon>
        <taxon>Reticulibacter</taxon>
    </lineage>
</organism>
<dbReference type="InterPro" id="IPR017853">
    <property type="entry name" value="GH"/>
</dbReference>
<keyword evidence="1" id="KW-0472">Membrane</keyword>
<keyword evidence="1" id="KW-0812">Transmembrane</keyword>
<evidence type="ECO:0000313" key="3">
    <source>
        <dbReference type="Proteomes" id="UP000597444"/>
    </source>
</evidence>
<dbReference type="Gene3D" id="3.20.20.80">
    <property type="entry name" value="Glycosidases"/>
    <property type="match status" value="1"/>
</dbReference>
<dbReference type="Proteomes" id="UP000597444">
    <property type="component" value="Unassembled WGS sequence"/>
</dbReference>
<dbReference type="AlphaFoldDB" id="A0A8J3IP87"/>
<accession>A0A8J3IP87</accession>
<evidence type="ECO:0000256" key="1">
    <source>
        <dbReference type="SAM" id="Phobius"/>
    </source>
</evidence>
<comment type="caution">
    <text evidence="2">The sequence shown here is derived from an EMBL/GenBank/DDBJ whole genome shotgun (WGS) entry which is preliminary data.</text>
</comment>
<sequence>MKRKGAFILVGSLFLVVVVLAVIVLAPLLRTYVAQIRSGRLPFVPVNLPVTNATGPTDGYGIYESCSPKTSASSDCLAHLDSMAAAGFKLVINYGEIYGDASFQKAYLDRAQSVGMKVIFPLKAPAFYEGKDLRSTYPDLAKTCNCTDNSGFLAYVVKLVKDHPALWGYYIGDEVEPENHDALKTKLSDVVHQLDPVHPRLFIDSSGRTVATWHGNSPFYDTADVIGTDFYPIRDYSPSYPALDRAGEVAAGVQAYADAHKHGGAIVLQAFSYSNYDIPGTSYPTTDQMKYMLSETLLHSRPQIIFWYSYYDTMSSGNDSDQHWNALKSLIARHA</sequence>
<keyword evidence="1" id="KW-1133">Transmembrane helix</keyword>
<protein>
    <submittedName>
        <fullName evidence="2">Uncharacterized protein</fullName>
    </submittedName>
</protein>
<proteinExistence type="predicted"/>